<evidence type="ECO:0000256" key="1">
    <source>
        <dbReference type="SAM" id="Phobius"/>
    </source>
</evidence>
<evidence type="ECO:0000259" key="2">
    <source>
        <dbReference type="Pfam" id="PF13349"/>
    </source>
</evidence>
<dbReference type="InterPro" id="IPR025164">
    <property type="entry name" value="Toastrack_DUF4097"/>
</dbReference>
<dbReference type="EMBL" id="SMKU01000016">
    <property type="protein sequence ID" value="TDD94836.1"/>
    <property type="molecule type" value="Genomic_DNA"/>
</dbReference>
<evidence type="ECO:0000313" key="4">
    <source>
        <dbReference type="Proteomes" id="UP000294513"/>
    </source>
</evidence>
<dbReference type="OrthoDB" id="4190102at2"/>
<reference evidence="3 4" key="1">
    <citation type="submission" date="2019-03" db="EMBL/GenBank/DDBJ databases">
        <title>Draft genome sequences of novel Actinobacteria.</title>
        <authorList>
            <person name="Sahin N."/>
            <person name="Ay H."/>
            <person name="Saygin H."/>
        </authorList>
    </citation>
    <scope>NUCLEOTIDE SEQUENCE [LARGE SCALE GENOMIC DNA]</scope>
    <source>
        <strain evidence="3 4">H3C3</strain>
    </source>
</reference>
<feature type="transmembrane region" description="Helical" evidence="1">
    <location>
        <begin position="17"/>
        <end position="37"/>
    </location>
</feature>
<name>A0A4R5C895_9ACTN</name>
<dbReference type="Proteomes" id="UP000294513">
    <property type="component" value="Unassembled WGS sequence"/>
</dbReference>
<accession>A0A4R5C895</accession>
<keyword evidence="1" id="KW-1133">Transmembrane helix</keyword>
<protein>
    <recommendedName>
        <fullName evidence="2">DUF4097 domain-containing protein</fullName>
    </recommendedName>
</protein>
<gene>
    <name evidence="3" type="ORF">E1298_06190</name>
</gene>
<keyword evidence="4" id="KW-1185">Reference proteome</keyword>
<sequence>MTKVQARRSADQRQRRVWTAAGVTLIALAAAGVLVGMRSWPHNWKTHYQTQRQTFRHPVRQLALDLSTGDIALTPGAPGVLQVQRKIKWSGSLPVFDERWNGDTFHVGDRCPSDAECSITYAVALPPDVTVTARTREGDITVHNLSGALAMNTSAGDISGTGLAGAQITAATGAGNVQLAFGRAPARVEAVSTAGQVDVNVPRGQSYLVQTGAKEGGTSVQVPQSPSAGHLIIARSSAGDVRVGYSN</sequence>
<comment type="caution">
    <text evidence="3">The sequence shown here is derived from an EMBL/GenBank/DDBJ whole genome shotgun (WGS) entry which is preliminary data.</text>
</comment>
<feature type="domain" description="DUF4097" evidence="2">
    <location>
        <begin position="131"/>
        <end position="222"/>
    </location>
</feature>
<keyword evidence="1" id="KW-0812">Transmembrane</keyword>
<dbReference type="Pfam" id="PF13349">
    <property type="entry name" value="DUF4097"/>
    <property type="match status" value="1"/>
</dbReference>
<keyword evidence="1" id="KW-0472">Membrane</keyword>
<dbReference type="AlphaFoldDB" id="A0A4R5C895"/>
<evidence type="ECO:0000313" key="3">
    <source>
        <dbReference type="EMBL" id="TDD94836.1"/>
    </source>
</evidence>
<proteinExistence type="predicted"/>
<dbReference type="RefSeq" id="WP_131889832.1">
    <property type="nucleotide sequence ID" value="NZ_SMKU01000016.1"/>
</dbReference>
<organism evidence="3 4">
    <name type="scientific">Actinomadura rubrisoli</name>
    <dbReference type="NCBI Taxonomy" id="2530368"/>
    <lineage>
        <taxon>Bacteria</taxon>
        <taxon>Bacillati</taxon>
        <taxon>Actinomycetota</taxon>
        <taxon>Actinomycetes</taxon>
        <taxon>Streptosporangiales</taxon>
        <taxon>Thermomonosporaceae</taxon>
        <taxon>Actinomadura</taxon>
    </lineage>
</organism>